<dbReference type="RefSeq" id="WP_133596748.1">
    <property type="nucleotide sequence ID" value="NZ_SNYL01000006.1"/>
</dbReference>
<reference evidence="1 2" key="1">
    <citation type="submission" date="2019-03" db="EMBL/GenBank/DDBJ databases">
        <title>Genomic Encyclopedia of Type Strains, Phase IV (KMG-IV): sequencing the most valuable type-strain genomes for metagenomic binning, comparative biology and taxonomic classification.</title>
        <authorList>
            <person name="Goeker M."/>
        </authorList>
    </citation>
    <scope>NUCLEOTIDE SEQUENCE [LARGE SCALE GENOMIC DNA]</scope>
    <source>
        <strain evidence="1 2">DSM 19605</strain>
    </source>
</reference>
<dbReference type="Proteomes" id="UP000295510">
    <property type="component" value="Unassembled WGS sequence"/>
</dbReference>
<dbReference type="AlphaFoldDB" id="A0A4R6UEY7"/>
<dbReference type="EMBL" id="SNYL01000006">
    <property type="protein sequence ID" value="TDQ43435.1"/>
    <property type="molecule type" value="Genomic_DNA"/>
</dbReference>
<proteinExistence type="predicted"/>
<dbReference type="OrthoDB" id="5298197at2"/>
<organism evidence="1 2">
    <name type="scientific">Tepidicella xavieri</name>
    <dbReference type="NCBI Taxonomy" id="360241"/>
    <lineage>
        <taxon>Bacteria</taxon>
        <taxon>Pseudomonadati</taxon>
        <taxon>Pseudomonadota</taxon>
        <taxon>Betaproteobacteria</taxon>
        <taxon>Burkholderiales</taxon>
        <taxon>Tepidicella</taxon>
    </lineage>
</organism>
<gene>
    <name evidence="1" type="ORF">DFR43_1065</name>
</gene>
<dbReference type="InterPro" id="IPR015001">
    <property type="entry name" value="DUF1850"/>
</dbReference>
<evidence type="ECO:0000313" key="2">
    <source>
        <dbReference type="Proteomes" id="UP000295510"/>
    </source>
</evidence>
<comment type="caution">
    <text evidence="1">The sequence shown here is derived from an EMBL/GenBank/DDBJ whole genome shotgun (WGS) entry which is preliminary data.</text>
</comment>
<evidence type="ECO:0000313" key="1">
    <source>
        <dbReference type="EMBL" id="TDQ43435.1"/>
    </source>
</evidence>
<sequence length="148" mass="15847">MSSAIGGICLSLALGAGSPVVFVPLERFTLAWTHSIERVRWEEDYAVVPDGARWQLLAVQTRIKGSGAGMEPPPDAQWRGGWYVYAPANRHPAMLTLSRSAFVPDYELCTAEGCRPLADHLPSDGGTTVVRACGAHALRPPSESESSG</sequence>
<protein>
    <submittedName>
        <fullName evidence="1">Uncharacterized protein DUF1850</fullName>
    </submittedName>
</protein>
<dbReference type="Pfam" id="PF08905">
    <property type="entry name" value="DUF1850"/>
    <property type="match status" value="1"/>
</dbReference>
<keyword evidence="2" id="KW-1185">Reference proteome</keyword>
<name>A0A4R6UEY7_9BURK</name>
<accession>A0A4R6UEY7</accession>